<evidence type="ECO:0000256" key="1">
    <source>
        <dbReference type="SAM" id="MobiDB-lite"/>
    </source>
</evidence>
<evidence type="ECO:0000313" key="3">
    <source>
        <dbReference type="Proteomes" id="UP001501321"/>
    </source>
</evidence>
<dbReference type="EMBL" id="BAABFC010000007">
    <property type="protein sequence ID" value="GAA4495692.1"/>
    <property type="molecule type" value="Genomic_DNA"/>
</dbReference>
<comment type="caution">
    <text evidence="2">The sequence shown here is derived from an EMBL/GenBank/DDBJ whole genome shotgun (WGS) entry which is preliminary data.</text>
</comment>
<gene>
    <name evidence="2" type="ORF">GCM10023095_09370</name>
</gene>
<feature type="compositionally biased region" description="Polar residues" evidence="1">
    <location>
        <begin position="30"/>
        <end position="40"/>
    </location>
</feature>
<sequence length="91" mass="9532">MCFVASSPSFSIGYPAHLLAIVAAIKLRQAPQTSPAQQSGGEPIGERLSRLQASPHYRHGAFTNPEPAPSPLVASPQTAARQGNASPVEEQ</sequence>
<reference evidence="3" key="1">
    <citation type="journal article" date="2019" name="Int. J. Syst. Evol. Microbiol.">
        <title>The Global Catalogue of Microorganisms (GCM) 10K type strain sequencing project: providing services to taxonomists for standard genome sequencing and annotation.</title>
        <authorList>
            <consortium name="The Broad Institute Genomics Platform"/>
            <consortium name="The Broad Institute Genome Sequencing Center for Infectious Disease"/>
            <person name="Wu L."/>
            <person name="Ma J."/>
        </authorList>
    </citation>
    <scope>NUCLEOTIDE SEQUENCE [LARGE SCALE GENOMIC DNA]</scope>
    <source>
        <strain evidence="3">JCM 32226</strain>
    </source>
</reference>
<dbReference type="Proteomes" id="UP001501321">
    <property type="component" value="Unassembled WGS sequence"/>
</dbReference>
<proteinExistence type="predicted"/>
<feature type="compositionally biased region" description="Polar residues" evidence="1">
    <location>
        <begin position="75"/>
        <end position="85"/>
    </location>
</feature>
<name>A0ABP8Q1P0_9GAMM</name>
<keyword evidence="3" id="KW-1185">Reference proteome</keyword>
<protein>
    <submittedName>
        <fullName evidence="2">Uncharacterized protein</fullName>
    </submittedName>
</protein>
<organism evidence="2 3">
    <name type="scientific">Pseudaeromonas paramecii</name>
    <dbReference type="NCBI Taxonomy" id="2138166"/>
    <lineage>
        <taxon>Bacteria</taxon>
        <taxon>Pseudomonadati</taxon>
        <taxon>Pseudomonadota</taxon>
        <taxon>Gammaproteobacteria</taxon>
        <taxon>Aeromonadales</taxon>
        <taxon>Aeromonadaceae</taxon>
        <taxon>Pseudaeromonas</taxon>
    </lineage>
</organism>
<evidence type="ECO:0000313" key="2">
    <source>
        <dbReference type="EMBL" id="GAA4495692.1"/>
    </source>
</evidence>
<feature type="region of interest" description="Disordered" evidence="1">
    <location>
        <begin position="29"/>
        <end position="91"/>
    </location>
</feature>
<accession>A0ABP8Q1P0</accession>